<dbReference type="Gramene" id="Kaladp0011s0454.1.v1.1">
    <property type="protein sequence ID" value="Kaladp0011s0454.1.v1.1"/>
    <property type="gene ID" value="Kaladp0011s0454.v1.1"/>
</dbReference>
<dbReference type="GO" id="GO:0009908">
    <property type="term" value="P:flower development"/>
    <property type="evidence" value="ECO:0007669"/>
    <property type="project" value="UniProtKB-KW"/>
</dbReference>
<dbReference type="Proteomes" id="UP000594263">
    <property type="component" value="Unplaced"/>
</dbReference>
<keyword evidence="3" id="KW-0221">Differentiation</keyword>
<dbReference type="GO" id="GO:0005634">
    <property type="term" value="C:nucleus"/>
    <property type="evidence" value="ECO:0007669"/>
    <property type="project" value="EnsemblPlants"/>
</dbReference>
<dbReference type="InterPro" id="IPR040353">
    <property type="entry name" value="FLX/FLX-like"/>
</dbReference>
<proteinExistence type="inferred from homology"/>
<name>A0A7N0RGX4_KALFE</name>
<reference evidence="8" key="1">
    <citation type="submission" date="2021-01" db="UniProtKB">
        <authorList>
            <consortium name="EnsemblPlants"/>
        </authorList>
    </citation>
    <scope>IDENTIFICATION</scope>
</reference>
<feature type="compositionally biased region" description="Pro residues" evidence="7">
    <location>
        <begin position="20"/>
        <end position="32"/>
    </location>
</feature>
<evidence type="ECO:0000256" key="4">
    <source>
        <dbReference type="ARBA" id="ARBA00023054"/>
    </source>
</evidence>
<dbReference type="AlphaFoldDB" id="A0A7N0RGX4"/>
<evidence type="ECO:0000256" key="5">
    <source>
        <dbReference type="ARBA" id="ARBA00023089"/>
    </source>
</evidence>
<dbReference type="GO" id="GO:0030154">
    <property type="term" value="P:cell differentiation"/>
    <property type="evidence" value="ECO:0007669"/>
    <property type="project" value="UniProtKB-KW"/>
</dbReference>
<keyword evidence="2" id="KW-0217">Developmental protein</keyword>
<dbReference type="EnsemblPlants" id="Kaladp0011s0454.1.v1.1">
    <property type="protein sequence ID" value="Kaladp0011s0454.1.v1.1"/>
    <property type="gene ID" value="Kaladp0011s0454.v1.1"/>
</dbReference>
<dbReference type="PANTHER" id="PTHR33405">
    <property type="entry name" value="PROTEIN FLX-LIKE 2"/>
    <property type="match status" value="1"/>
</dbReference>
<keyword evidence="4 6" id="KW-0175">Coiled coil</keyword>
<evidence type="ECO:0000313" key="8">
    <source>
        <dbReference type="EnsemblPlants" id="Kaladp0011s0454.1.v1.1"/>
    </source>
</evidence>
<sequence>MAGRQRSHRGYDDRRGYAPEGPPLRDPLPRPQQHPVFLEEELEAQNAELRRLFEDNRRLAEDRAVLRRELNAAKDEVHHMNGVISNIRADQETQLRELYEKGKKLEGDVRTAEPLKSEATQLRAEVQKLSGAKQEYGRQIKSLGAEREKLQAENQQMPRMRSELDELKKEFMRVRMALDYEKKASFELMEQRQGMEKNMISMSQEAEKLRVELAGSDPRPWAAAGQYGMAFDGVDAAFPSHFSIGYGSHIGSADKSSLYGSGSTSWGGLDKRRR</sequence>
<feature type="coiled-coil region" evidence="6">
    <location>
        <begin position="39"/>
        <end position="212"/>
    </location>
</feature>
<accession>A0A7N0RGX4</accession>
<feature type="region of interest" description="Disordered" evidence="7">
    <location>
        <begin position="251"/>
        <end position="274"/>
    </location>
</feature>
<feature type="compositionally biased region" description="Polar residues" evidence="7">
    <location>
        <begin position="254"/>
        <end position="266"/>
    </location>
</feature>
<dbReference type="EnsemblPlants" id="Kaladp0011s0454.2.v1.1">
    <property type="protein sequence ID" value="Kaladp0011s0454.2.v1.1"/>
    <property type="gene ID" value="Kaladp0011s0454.v1.1"/>
</dbReference>
<keyword evidence="5" id="KW-0287">Flowering</keyword>
<evidence type="ECO:0008006" key="10">
    <source>
        <dbReference type="Google" id="ProtNLM"/>
    </source>
</evidence>
<organism evidence="8 9">
    <name type="scientific">Kalanchoe fedtschenkoi</name>
    <name type="common">Lavender scallops</name>
    <name type="synonym">South American air plant</name>
    <dbReference type="NCBI Taxonomy" id="63787"/>
    <lineage>
        <taxon>Eukaryota</taxon>
        <taxon>Viridiplantae</taxon>
        <taxon>Streptophyta</taxon>
        <taxon>Embryophyta</taxon>
        <taxon>Tracheophyta</taxon>
        <taxon>Spermatophyta</taxon>
        <taxon>Magnoliopsida</taxon>
        <taxon>eudicotyledons</taxon>
        <taxon>Gunneridae</taxon>
        <taxon>Pentapetalae</taxon>
        <taxon>Saxifragales</taxon>
        <taxon>Crassulaceae</taxon>
        <taxon>Kalanchoe</taxon>
    </lineage>
</organism>
<comment type="similarity">
    <text evidence="1">Belongs to the FLX family.</text>
</comment>
<evidence type="ECO:0000256" key="2">
    <source>
        <dbReference type="ARBA" id="ARBA00022473"/>
    </source>
</evidence>
<evidence type="ECO:0000256" key="6">
    <source>
        <dbReference type="SAM" id="Coils"/>
    </source>
</evidence>
<protein>
    <recommendedName>
        <fullName evidence="10">Protein FLX-like 3</fullName>
    </recommendedName>
</protein>
<keyword evidence="9" id="KW-1185">Reference proteome</keyword>
<evidence type="ECO:0000256" key="1">
    <source>
        <dbReference type="ARBA" id="ARBA00005405"/>
    </source>
</evidence>
<dbReference type="OMA" id="EKPRMTR"/>
<evidence type="ECO:0000313" key="9">
    <source>
        <dbReference type="Proteomes" id="UP000594263"/>
    </source>
</evidence>
<dbReference type="Gramene" id="Kaladp0011s0454.2.v1.1">
    <property type="protein sequence ID" value="Kaladp0011s0454.2.v1.1"/>
    <property type="gene ID" value="Kaladp0011s0454.v1.1"/>
</dbReference>
<evidence type="ECO:0000256" key="3">
    <source>
        <dbReference type="ARBA" id="ARBA00022782"/>
    </source>
</evidence>
<feature type="region of interest" description="Disordered" evidence="7">
    <location>
        <begin position="1"/>
        <end position="33"/>
    </location>
</feature>
<evidence type="ECO:0000256" key="7">
    <source>
        <dbReference type="SAM" id="MobiDB-lite"/>
    </source>
</evidence>
<dbReference type="PANTHER" id="PTHR33405:SF20">
    <property type="entry name" value="PROTEIN FLX-LIKE 3"/>
    <property type="match status" value="1"/>
</dbReference>